<keyword evidence="1" id="KW-1133">Transmembrane helix</keyword>
<accession>A0A9P8AQS8</accession>
<dbReference type="EMBL" id="MU250541">
    <property type="protein sequence ID" value="KAG7444186.1"/>
    <property type="molecule type" value="Genomic_DNA"/>
</dbReference>
<dbReference type="RefSeq" id="XP_043037686.1">
    <property type="nucleotide sequence ID" value="XM_043178328.1"/>
</dbReference>
<name>A0A9P8AQS8_9AGAR</name>
<feature type="non-terminal residue" evidence="2">
    <location>
        <position position="1"/>
    </location>
</feature>
<proteinExistence type="predicted"/>
<dbReference type="Proteomes" id="UP000812287">
    <property type="component" value="Unassembled WGS sequence"/>
</dbReference>
<dbReference type="GeneID" id="66100616"/>
<comment type="caution">
    <text evidence="2">The sequence shown here is derived from an EMBL/GenBank/DDBJ whole genome shotgun (WGS) entry which is preliminary data.</text>
</comment>
<organism evidence="2 3">
    <name type="scientific">Guyanagaster necrorhizus</name>
    <dbReference type="NCBI Taxonomy" id="856835"/>
    <lineage>
        <taxon>Eukaryota</taxon>
        <taxon>Fungi</taxon>
        <taxon>Dikarya</taxon>
        <taxon>Basidiomycota</taxon>
        <taxon>Agaricomycotina</taxon>
        <taxon>Agaricomycetes</taxon>
        <taxon>Agaricomycetidae</taxon>
        <taxon>Agaricales</taxon>
        <taxon>Marasmiineae</taxon>
        <taxon>Physalacriaceae</taxon>
        <taxon>Guyanagaster</taxon>
    </lineage>
</organism>
<keyword evidence="3" id="KW-1185">Reference proteome</keyword>
<evidence type="ECO:0000313" key="2">
    <source>
        <dbReference type="EMBL" id="KAG7444186.1"/>
    </source>
</evidence>
<sequence length="192" mass="21413">PRPQSLEAKRETQWHGATGIKFSHEAVSALLEGQSLGMDKAREWPCFKWFLLLSEIIVFVYGAVAFFLIIKNAHITHITASDHADDMCVADWDILVLITLVASLLLTAMIGLTGTLLNSLPILAVYTLRLWPALIAMLAVGYTSYKCSTLSPDRKLDFSWSKYYTPLGRLLIQNSLRCCGFYSPLHEATPGH</sequence>
<reference evidence="2" key="1">
    <citation type="submission" date="2020-11" db="EMBL/GenBank/DDBJ databases">
        <title>Adaptations for nitrogen fixation in a non-lichenized fungal sporocarp promotes dispersal by wood-feeding termites.</title>
        <authorList>
            <consortium name="DOE Joint Genome Institute"/>
            <person name="Koch R.A."/>
            <person name="Yoon G."/>
            <person name="Arayal U."/>
            <person name="Lail K."/>
            <person name="Amirebrahimi M."/>
            <person name="Labutti K."/>
            <person name="Lipzen A."/>
            <person name="Riley R."/>
            <person name="Barry K."/>
            <person name="Henrissat B."/>
            <person name="Grigoriev I.V."/>
            <person name="Herr J.R."/>
            <person name="Aime M.C."/>
        </authorList>
    </citation>
    <scope>NUCLEOTIDE SEQUENCE</scope>
    <source>
        <strain evidence="2">MCA 3950</strain>
    </source>
</reference>
<keyword evidence="1" id="KW-0812">Transmembrane</keyword>
<evidence type="ECO:0000256" key="1">
    <source>
        <dbReference type="SAM" id="Phobius"/>
    </source>
</evidence>
<feature type="transmembrane region" description="Helical" evidence="1">
    <location>
        <begin position="94"/>
        <end position="117"/>
    </location>
</feature>
<feature type="transmembrane region" description="Helical" evidence="1">
    <location>
        <begin position="49"/>
        <end position="70"/>
    </location>
</feature>
<evidence type="ECO:0000313" key="3">
    <source>
        <dbReference type="Proteomes" id="UP000812287"/>
    </source>
</evidence>
<dbReference type="OrthoDB" id="2156690at2759"/>
<protein>
    <submittedName>
        <fullName evidence="2">Uncharacterized protein</fullName>
    </submittedName>
</protein>
<feature type="transmembrane region" description="Helical" evidence="1">
    <location>
        <begin position="123"/>
        <end position="145"/>
    </location>
</feature>
<dbReference type="AlphaFoldDB" id="A0A9P8AQS8"/>
<keyword evidence="1" id="KW-0472">Membrane</keyword>
<gene>
    <name evidence="2" type="ORF">BT62DRAFT_1030470</name>
</gene>